<evidence type="ECO:0000313" key="1">
    <source>
        <dbReference type="EMBL" id="PGH03698.1"/>
    </source>
</evidence>
<accession>A0A2B7X4V0</accession>
<name>A0A2B7X4V0_9EURO</name>
<protein>
    <submittedName>
        <fullName evidence="1">Uncharacterized protein</fullName>
    </submittedName>
</protein>
<dbReference type="EMBL" id="PDNC01000046">
    <property type="protein sequence ID" value="PGH03698.1"/>
    <property type="molecule type" value="Genomic_DNA"/>
</dbReference>
<dbReference type="AlphaFoldDB" id="A0A2B7X4V0"/>
<gene>
    <name evidence="1" type="ORF">GX51_03962</name>
</gene>
<evidence type="ECO:0000313" key="2">
    <source>
        <dbReference type="Proteomes" id="UP000224080"/>
    </source>
</evidence>
<comment type="caution">
    <text evidence="1">The sequence shown here is derived from an EMBL/GenBank/DDBJ whole genome shotgun (WGS) entry which is preliminary data.</text>
</comment>
<sequence>MLSWRYPSTDEVDMAGGHAFARGNITQEQAKLHIEHIEHHFKLELIALGKAQVSSRPRLPEPAPRAQSLSTCWTPIRSQHHSLEVARAQCAAAKDSSTLVYLNIVSSWSWPINKWFLAFTHLPTFLDQNPSLAFSSGIIIHALEWCNFPGENRANEI</sequence>
<organism evidence="1 2">
    <name type="scientific">Blastomyces parvus</name>
    <dbReference type="NCBI Taxonomy" id="2060905"/>
    <lineage>
        <taxon>Eukaryota</taxon>
        <taxon>Fungi</taxon>
        <taxon>Dikarya</taxon>
        <taxon>Ascomycota</taxon>
        <taxon>Pezizomycotina</taxon>
        <taxon>Eurotiomycetes</taxon>
        <taxon>Eurotiomycetidae</taxon>
        <taxon>Onygenales</taxon>
        <taxon>Ajellomycetaceae</taxon>
        <taxon>Blastomyces</taxon>
    </lineage>
</organism>
<reference evidence="1 2" key="1">
    <citation type="submission" date="2017-10" db="EMBL/GenBank/DDBJ databases">
        <title>Comparative genomics in systemic dimorphic fungi from Ajellomycetaceae.</title>
        <authorList>
            <person name="Munoz J.F."/>
            <person name="Mcewen J.G."/>
            <person name="Clay O.K."/>
            <person name="Cuomo C.A."/>
        </authorList>
    </citation>
    <scope>NUCLEOTIDE SEQUENCE [LARGE SCALE GENOMIC DNA]</scope>
    <source>
        <strain evidence="1 2">UAMH130</strain>
    </source>
</reference>
<keyword evidence="2" id="KW-1185">Reference proteome</keyword>
<dbReference type="Proteomes" id="UP000224080">
    <property type="component" value="Unassembled WGS sequence"/>
</dbReference>
<proteinExistence type="predicted"/>